<reference evidence="8" key="2">
    <citation type="submission" date="2023-05" db="EMBL/GenBank/DDBJ databases">
        <authorList>
            <person name="Schelkunov M.I."/>
        </authorList>
    </citation>
    <scope>NUCLEOTIDE SEQUENCE</scope>
    <source>
        <strain evidence="8">Hsosn_3</strain>
        <tissue evidence="8">Leaf</tissue>
    </source>
</reference>
<evidence type="ECO:0000256" key="7">
    <source>
        <dbReference type="SAM" id="MobiDB-lite"/>
    </source>
</evidence>
<dbReference type="EMBL" id="JAUIZM010000009">
    <property type="protein sequence ID" value="KAK1362782.1"/>
    <property type="molecule type" value="Genomic_DNA"/>
</dbReference>
<keyword evidence="5" id="KW-0539">Nucleus</keyword>
<comment type="similarity">
    <text evidence="2">Belongs to the eukaryotic RPA49/POLR1E RNA polymerase subunit family.</text>
</comment>
<gene>
    <name evidence="8" type="ORF">POM88_038343</name>
</gene>
<dbReference type="InterPro" id="IPR009668">
    <property type="entry name" value="RNA_pol-assoc_fac_A49-like"/>
</dbReference>
<feature type="compositionally biased region" description="Basic and acidic residues" evidence="7">
    <location>
        <begin position="81"/>
        <end position="109"/>
    </location>
</feature>
<name>A0AAD8H7R5_9APIA</name>
<evidence type="ECO:0000256" key="3">
    <source>
        <dbReference type="ARBA" id="ARBA00022478"/>
    </source>
</evidence>
<comment type="subcellular location">
    <subcellularLocation>
        <location evidence="1">Nucleus</location>
        <location evidence="1">Nucleolus</location>
    </subcellularLocation>
</comment>
<keyword evidence="6" id="KW-0175">Coiled coil</keyword>
<evidence type="ECO:0000313" key="8">
    <source>
        <dbReference type="EMBL" id="KAK1362782.1"/>
    </source>
</evidence>
<evidence type="ECO:0000256" key="2">
    <source>
        <dbReference type="ARBA" id="ARBA00009430"/>
    </source>
</evidence>
<evidence type="ECO:0000256" key="5">
    <source>
        <dbReference type="ARBA" id="ARBA00023242"/>
    </source>
</evidence>
<dbReference type="Pfam" id="PF06870">
    <property type="entry name" value="RNA_pol_I_A49"/>
    <property type="match status" value="1"/>
</dbReference>
<dbReference type="Proteomes" id="UP001237642">
    <property type="component" value="Unassembled WGS sequence"/>
</dbReference>
<feature type="region of interest" description="Disordered" evidence="7">
    <location>
        <begin position="455"/>
        <end position="488"/>
    </location>
</feature>
<dbReference type="GO" id="GO:0006351">
    <property type="term" value="P:DNA-templated transcription"/>
    <property type="evidence" value="ECO:0007669"/>
    <property type="project" value="InterPro"/>
</dbReference>
<dbReference type="GO" id="GO:0000428">
    <property type="term" value="C:DNA-directed RNA polymerase complex"/>
    <property type="evidence" value="ECO:0007669"/>
    <property type="project" value="UniProtKB-KW"/>
</dbReference>
<keyword evidence="9" id="KW-1185">Reference proteome</keyword>
<comment type="caution">
    <text evidence="8">The sequence shown here is derived from an EMBL/GenBank/DDBJ whole genome shotgun (WGS) entry which is preliminary data.</text>
</comment>
<proteinExistence type="inferred from homology"/>
<accession>A0AAD8H7R5</accession>
<dbReference type="PANTHER" id="PTHR14440">
    <property type="entry name" value="DNA-DIRECTED RNA POLYMERASE I SUBUNIT RPA49"/>
    <property type="match status" value="1"/>
</dbReference>
<evidence type="ECO:0000256" key="6">
    <source>
        <dbReference type="SAM" id="Coils"/>
    </source>
</evidence>
<dbReference type="GO" id="GO:0005730">
    <property type="term" value="C:nucleolus"/>
    <property type="evidence" value="ECO:0007669"/>
    <property type="project" value="UniProtKB-SubCell"/>
</dbReference>
<feature type="coiled-coil region" evidence="6">
    <location>
        <begin position="330"/>
        <end position="411"/>
    </location>
</feature>
<protein>
    <submittedName>
        <fullName evidence="8">Uncharacterized protein</fullName>
    </submittedName>
</protein>
<keyword evidence="3" id="KW-0240">DNA-directed RNA polymerase</keyword>
<evidence type="ECO:0000313" key="9">
    <source>
        <dbReference type="Proteomes" id="UP001237642"/>
    </source>
</evidence>
<evidence type="ECO:0000256" key="1">
    <source>
        <dbReference type="ARBA" id="ARBA00004604"/>
    </source>
</evidence>
<feature type="compositionally biased region" description="Basic and acidic residues" evidence="7">
    <location>
        <begin position="455"/>
        <end position="482"/>
    </location>
</feature>
<dbReference type="AlphaFoldDB" id="A0AAD8H7R5"/>
<sequence>MIVFCEAAAPQLCTYALGVLDKDTQTLKIVPITSNKIFRLEPNFGGSDTTQDEAQEIPKEEVNNEEKFQQRRLLDRMYSTKKTDTRNKKMDSLRQKQDPRSEQDLEKSLEDVKVNTEALDAGSTNARNIPFHDIVHKLKDIKDEYEKGTVASVLRYITHLIKYKDKHSMDHYRKVKNHKFPSILEETFRTMFEPSSQRLSSEKNTFLINHVLVLTLFVDGYRSDISDIAKDLKIGVVELRKHWLELGCKLVREKNTLFATLPVPLTFPVNRQKKRKSKATFGLYFVLEAEDAKASSTKARLNLHLKLLARSFASTIRELVTGLATSQEKNAVLMKQVHDFKRQIREWKDQKAIWAEEKKVLERDCNEGWKEAGRAISEMRYLKNKLEKASKEAEDAKASDEKARYKAAKQEEKAKEAVASTRKSYKIRLADFVAFLANDEGRSLGDYLNKLAKEMTPDDRAPGDGEVDVAGHEGDKAIKNEAPEPPLG</sequence>
<dbReference type="GO" id="GO:0003677">
    <property type="term" value="F:DNA binding"/>
    <property type="evidence" value="ECO:0007669"/>
    <property type="project" value="InterPro"/>
</dbReference>
<reference evidence="8" key="1">
    <citation type="submission" date="2023-02" db="EMBL/GenBank/DDBJ databases">
        <title>Genome of toxic invasive species Heracleum sosnowskyi carries increased number of genes despite the absence of recent whole-genome duplications.</title>
        <authorList>
            <person name="Schelkunov M."/>
            <person name="Shtratnikova V."/>
            <person name="Makarenko M."/>
            <person name="Klepikova A."/>
            <person name="Omelchenko D."/>
            <person name="Novikova G."/>
            <person name="Obukhova E."/>
            <person name="Bogdanov V."/>
            <person name="Penin A."/>
            <person name="Logacheva M."/>
        </authorList>
    </citation>
    <scope>NUCLEOTIDE SEQUENCE</scope>
    <source>
        <strain evidence="8">Hsosn_3</strain>
        <tissue evidence="8">Leaf</tissue>
    </source>
</reference>
<feature type="region of interest" description="Disordered" evidence="7">
    <location>
        <begin position="75"/>
        <end position="109"/>
    </location>
</feature>
<keyword evidence="4" id="KW-0804">Transcription</keyword>
<organism evidence="8 9">
    <name type="scientific">Heracleum sosnowskyi</name>
    <dbReference type="NCBI Taxonomy" id="360622"/>
    <lineage>
        <taxon>Eukaryota</taxon>
        <taxon>Viridiplantae</taxon>
        <taxon>Streptophyta</taxon>
        <taxon>Embryophyta</taxon>
        <taxon>Tracheophyta</taxon>
        <taxon>Spermatophyta</taxon>
        <taxon>Magnoliopsida</taxon>
        <taxon>eudicotyledons</taxon>
        <taxon>Gunneridae</taxon>
        <taxon>Pentapetalae</taxon>
        <taxon>asterids</taxon>
        <taxon>campanulids</taxon>
        <taxon>Apiales</taxon>
        <taxon>Apiaceae</taxon>
        <taxon>Apioideae</taxon>
        <taxon>apioid superclade</taxon>
        <taxon>Tordylieae</taxon>
        <taxon>Tordyliinae</taxon>
        <taxon>Heracleum</taxon>
    </lineage>
</organism>
<evidence type="ECO:0000256" key="4">
    <source>
        <dbReference type="ARBA" id="ARBA00023163"/>
    </source>
</evidence>